<gene>
    <name evidence="2" type="ORF">DWX93_10475</name>
</gene>
<dbReference type="EMBL" id="QRVL01000008">
    <property type="protein sequence ID" value="RGS39643.1"/>
    <property type="molecule type" value="Genomic_DNA"/>
</dbReference>
<feature type="transmembrane region" description="Helical" evidence="1">
    <location>
        <begin position="165"/>
        <end position="182"/>
    </location>
</feature>
<keyword evidence="1" id="KW-1133">Transmembrane helix</keyword>
<feature type="transmembrane region" description="Helical" evidence="1">
    <location>
        <begin position="320"/>
        <end position="338"/>
    </location>
</feature>
<feature type="transmembrane region" description="Helical" evidence="1">
    <location>
        <begin position="116"/>
        <end position="136"/>
    </location>
</feature>
<keyword evidence="1" id="KW-0472">Membrane</keyword>
<evidence type="ECO:0000256" key="1">
    <source>
        <dbReference type="SAM" id="Phobius"/>
    </source>
</evidence>
<name>A0A395VB63_9FIRM</name>
<feature type="transmembrane region" description="Helical" evidence="1">
    <location>
        <begin position="216"/>
        <end position="233"/>
    </location>
</feature>
<dbReference type="InterPro" id="IPR025686">
    <property type="entry name" value="Glucos_trans_II"/>
</dbReference>
<dbReference type="RefSeq" id="WP_118097603.1">
    <property type="nucleotide sequence ID" value="NZ_QRVL01000008.1"/>
</dbReference>
<organism evidence="2 3">
    <name type="scientific">Roseburia hominis</name>
    <dbReference type="NCBI Taxonomy" id="301301"/>
    <lineage>
        <taxon>Bacteria</taxon>
        <taxon>Bacillati</taxon>
        <taxon>Bacillota</taxon>
        <taxon>Clostridia</taxon>
        <taxon>Lachnospirales</taxon>
        <taxon>Lachnospiraceae</taxon>
        <taxon>Roseburia</taxon>
    </lineage>
</organism>
<feature type="transmembrane region" description="Helical" evidence="1">
    <location>
        <begin position="88"/>
        <end position="109"/>
    </location>
</feature>
<keyword evidence="1" id="KW-0812">Transmembrane</keyword>
<dbReference type="GO" id="GO:0016740">
    <property type="term" value="F:transferase activity"/>
    <property type="evidence" value="ECO:0007669"/>
    <property type="project" value="UniProtKB-KW"/>
</dbReference>
<feature type="transmembrane region" description="Helical" evidence="1">
    <location>
        <begin position="344"/>
        <end position="364"/>
    </location>
</feature>
<dbReference type="Proteomes" id="UP000266172">
    <property type="component" value="Unassembled WGS sequence"/>
</dbReference>
<feature type="transmembrane region" description="Helical" evidence="1">
    <location>
        <begin position="142"/>
        <end position="158"/>
    </location>
</feature>
<feature type="transmembrane region" description="Helical" evidence="1">
    <location>
        <begin position="376"/>
        <end position="399"/>
    </location>
</feature>
<accession>A0A395VB63</accession>
<keyword evidence="2" id="KW-0808">Transferase</keyword>
<proteinExistence type="predicted"/>
<reference evidence="2 3" key="1">
    <citation type="submission" date="2018-08" db="EMBL/GenBank/DDBJ databases">
        <title>A genome reference for cultivated species of the human gut microbiota.</title>
        <authorList>
            <person name="Zou Y."/>
            <person name="Xue W."/>
            <person name="Luo G."/>
        </authorList>
    </citation>
    <scope>NUCLEOTIDE SEQUENCE [LARGE SCALE GENOMIC DNA]</scope>
    <source>
        <strain evidence="2 3">AF22-12AC</strain>
    </source>
</reference>
<evidence type="ECO:0000313" key="2">
    <source>
        <dbReference type="EMBL" id="RGS39643.1"/>
    </source>
</evidence>
<feature type="transmembrane region" description="Helical" evidence="1">
    <location>
        <begin position="294"/>
        <end position="311"/>
    </location>
</feature>
<evidence type="ECO:0000313" key="3">
    <source>
        <dbReference type="Proteomes" id="UP000266172"/>
    </source>
</evidence>
<comment type="caution">
    <text evidence="2">The sequence shown here is derived from an EMBL/GenBank/DDBJ whole genome shotgun (WGS) entry which is preliminary data.</text>
</comment>
<protein>
    <submittedName>
        <fullName evidence="2">Glucosyl transferase II</fullName>
    </submittedName>
</protein>
<feature type="transmembrane region" description="Helical" evidence="1">
    <location>
        <begin position="23"/>
        <end position="42"/>
    </location>
</feature>
<dbReference type="Pfam" id="PF14264">
    <property type="entry name" value="Glucos_trans_II"/>
    <property type="match status" value="1"/>
</dbReference>
<sequence length="529" mass="58933">MKVAFSTPDGFVRKISARIPRPVKSAFFSAVIIGLMTHLYQFTNKLYNYDELINTPNGYGTGAESGRWFLKIIGDFTGAQFGNYSLPLVNGMISVLFLAVSAALITGMFRVQSTFLAAAVGGFFISFPAVTSTFLFMYTAPFYAFSVFLSVLAAFLMVRFSGKIVLNIVSVVLIACSLGIYQAYFANTTSLLVMNMILLCAFSGEDKKWKDILFTAIRYVIVLAAGMILYFVLHKTLLHVWGLSMTSYQGLDSMGQTTVKDLLDGLKSCYRDFINLFRGDVMCLNPTKYVKKCYFLIMTALGVSTLGLLFGQKGCKVKKVFLVLGYLVFPVAVYLIYLMTPNGWVYTLMAYPAVFVTIFMVIWADRYQAAFDTKQIAAKGMQWIAAVTSVIMIGVYIWYGNGCYMSLEYTKYHDMSYFQTMVTQIKSLDGYNDDLALALIGNTIDDNTNNTGSLVSGTFGLGGKLDSNISAYSRNYIIIKYLGFSPRFCGYEEIKELMENEEVKEMPCYPDDGAIRIIDGVVVVKLTDS</sequence>
<dbReference type="AlphaFoldDB" id="A0A395VB63"/>